<evidence type="ECO:0000256" key="2">
    <source>
        <dbReference type="ARBA" id="ARBA00023002"/>
    </source>
</evidence>
<dbReference type="GO" id="GO:0016491">
    <property type="term" value="F:oxidoreductase activity"/>
    <property type="evidence" value="ECO:0007669"/>
    <property type="project" value="UniProtKB-KW"/>
</dbReference>
<dbReference type="STRING" id="889378.Spiaf_2282"/>
<dbReference type="KEGG" id="sfc:Spiaf_2282"/>
<keyword evidence="4" id="KW-1185">Reference proteome</keyword>
<dbReference type="InterPro" id="IPR051122">
    <property type="entry name" value="SDR_DHRS6-like"/>
</dbReference>
<dbReference type="PATRIC" id="fig|889378.3.peg.2254"/>
<protein>
    <submittedName>
        <fullName evidence="3">Uncharacterized protein</fullName>
    </submittedName>
</protein>
<dbReference type="PRINTS" id="PR00081">
    <property type="entry name" value="GDHRDH"/>
</dbReference>
<dbReference type="InterPro" id="IPR002347">
    <property type="entry name" value="SDR_fam"/>
</dbReference>
<dbReference type="HOGENOM" id="CLU_010194_1_3_12"/>
<dbReference type="Gene3D" id="3.40.50.720">
    <property type="entry name" value="NAD(P)-binding Rossmann-like Domain"/>
    <property type="match status" value="1"/>
</dbReference>
<dbReference type="SUPFAM" id="SSF51735">
    <property type="entry name" value="NAD(P)-binding Rossmann-fold domains"/>
    <property type="match status" value="1"/>
</dbReference>
<sequence length="315" mass="33301">MEKFAPQDWALILGGSSGFGLATAKKLSAAGLSVCIVHRDRKGAMARVEQEFQTVQDALHPGAQFLALNLDALSREGIATTLAAMQEKSDGKVRVLLHSIAFGNLKPIAPVADTAQRENDALLEQLARKLGSSKDTLQSTLSDLLAEGHDALSALVPPVYGENLIEDEDMARTIYSMGTSLLTWVQQVFAAGMFADDARVFGLTSEGNDIAWRGYAAVSAAKTALESVSRSIAVEFAPYGIRSNIIQAGVTDTPALRAIPGSGAMKAAARMRNPFGRLTTPEDVANVIALLSRPEAGWINGSLIRADGGEHIASA</sequence>
<dbReference type="AlphaFoldDB" id="H9ULC2"/>
<dbReference type="PANTHER" id="PTHR43477:SF1">
    <property type="entry name" value="DIHYDROANTICAPSIN 7-DEHYDROGENASE"/>
    <property type="match status" value="1"/>
</dbReference>
<dbReference type="Pfam" id="PF13561">
    <property type="entry name" value="adh_short_C2"/>
    <property type="match status" value="1"/>
</dbReference>
<dbReference type="eggNOG" id="COG1028">
    <property type="taxonomic scope" value="Bacteria"/>
</dbReference>
<dbReference type="PANTHER" id="PTHR43477">
    <property type="entry name" value="DIHYDROANTICAPSIN 7-DEHYDROGENASE"/>
    <property type="match status" value="1"/>
</dbReference>
<dbReference type="EMBL" id="CP003282">
    <property type="protein sequence ID" value="AFG38315.1"/>
    <property type="molecule type" value="Genomic_DNA"/>
</dbReference>
<organism evidence="3 4">
    <name type="scientific">Spirochaeta africana (strain ATCC 700263 / DSM 8902 / Z-7692)</name>
    <dbReference type="NCBI Taxonomy" id="889378"/>
    <lineage>
        <taxon>Bacteria</taxon>
        <taxon>Pseudomonadati</taxon>
        <taxon>Spirochaetota</taxon>
        <taxon>Spirochaetia</taxon>
        <taxon>Spirochaetales</taxon>
        <taxon>Spirochaetaceae</taxon>
        <taxon>Spirochaeta</taxon>
    </lineage>
</organism>
<reference evidence="4" key="1">
    <citation type="journal article" date="2013" name="Stand. Genomic Sci.">
        <title>Complete genome sequence of the halophilic bacterium Spirochaeta africana type strain (Z-7692(T)) from the alkaline Lake Magadi in the East African Rift.</title>
        <authorList>
            <person name="Liolos K."/>
            <person name="Abt B."/>
            <person name="Scheuner C."/>
            <person name="Teshima H."/>
            <person name="Held B."/>
            <person name="Lapidus A."/>
            <person name="Nolan M."/>
            <person name="Lucas S."/>
            <person name="Deshpande S."/>
            <person name="Cheng J.F."/>
            <person name="Tapia R."/>
            <person name="Goodwin L.A."/>
            <person name="Pitluck S."/>
            <person name="Pagani I."/>
            <person name="Ivanova N."/>
            <person name="Mavromatis K."/>
            <person name="Mikhailova N."/>
            <person name="Huntemann M."/>
            <person name="Pati A."/>
            <person name="Chen A."/>
            <person name="Palaniappan K."/>
            <person name="Land M."/>
            <person name="Rohde M."/>
            <person name="Tindall B.J."/>
            <person name="Detter J.C."/>
            <person name="Goker M."/>
            <person name="Bristow J."/>
            <person name="Eisen J.A."/>
            <person name="Markowitz V."/>
            <person name="Hugenholtz P."/>
            <person name="Woyke T."/>
            <person name="Klenk H.P."/>
            <person name="Kyrpides N.C."/>
        </authorList>
    </citation>
    <scope>NUCLEOTIDE SEQUENCE</scope>
    <source>
        <strain evidence="4">ATCC 700263 / DSM 8902 / Z-7692</strain>
    </source>
</reference>
<name>H9ULC2_SPIAZ</name>
<gene>
    <name evidence="3" type="ordered locus">Spiaf_2282</name>
</gene>
<dbReference type="OrthoDB" id="9803333at2"/>
<accession>H9ULC2</accession>
<evidence type="ECO:0000313" key="3">
    <source>
        <dbReference type="EMBL" id="AFG38315.1"/>
    </source>
</evidence>
<dbReference type="InterPro" id="IPR036291">
    <property type="entry name" value="NAD(P)-bd_dom_sf"/>
</dbReference>
<keyword evidence="2" id="KW-0560">Oxidoreductase</keyword>
<comment type="similarity">
    <text evidence="1">Belongs to the short-chain dehydrogenases/reductases (SDR) family.</text>
</comment>
<evidence type="ECO:0000256" key="1">
    <source>
        <dbReference type="ARBA" id="ARBA00006484"/>
    </source>
</evidence>
<evidence type="ECO:0000313" key="4">
    <source>
        <dbReference type="Proteomes" id="UP000007383"/>
    </source>
</evidence>
<dbReference type="Proteomes" id="UP000007383">
    <property type="component" value="Chromosome"/>
</dbReference>
<dbReference type="RefSeq" id="WP_014456297.1">
    <property type="nucleotide sequence ID" value="NC_017098.1"/>
</dbReference>
<dbReference type="Pfam" id="PF00106">
    <property type="entry name" value="adh_short"/>
    <property type="match status" value="1"/>
</dbReference>
<proteinExistence type="inferred from homology"/>